<evidence type="ECO:0000256" key="4">
    <source>
        <dbReference type="SAM" id="Coils"/>
    </source>
</evidence>
<gene>
    <name evidence="7" type="ORF">AMS68_006713</name>
</gene>
<dbReference type="OrthoDB" id="10254973at2759"/>
<evidence type="ECO:0000256" key="5">
    <source>
        <dbReference type="SAM" id="MobiDB-lite"/>
    </source>
</evidence>
<dbReference type="PANTHER" id="PTHR45916">
    <property type="entry name" value="STRUCTURAL MAINTENANCE OF CHROMOSOMES PROTEIN 5"/>
    <property type="match status" value="1"/>
</dbReference>
<feature type="coiled-coil region" evidence="4">
    <location>
        <begin position="248"/>
        <end position="328"/>
    </location>
</feature>
<feature type="coiled-coil region" evidence="4">
    <location>
        <begin position="684"/>
        <end position="742"/>
    </location>
</feature>
<feature type="coiled-coil region" evidence="4">
    <location>
        <begin position="778"/>
        <end position="840"/>
    </location>
</feature>
<evidence type="ECO:0000256" key="1">
    <source>
        <dbReference type="ARBA" id="ARBA00010171"/>
    </source>
</evidence>
<dbReference type="InterPro" id="IPR027417">
    <property type="entry name" value="P-loop_NTPase"/>
</dbReference>
<dbReference type="GO" id="GO:0003697">
    <property type="term" value="F:single-stranded DNA binding"/>
    <property type="evidence" value="ECO:0007669"/>
    <property type="project" value="TreeGrafter"/>
</dbReference>
<keyword evidence="8" id="KW-1185">Reference proteome</keyword>
<dbReference type="Pfam" id="PF02463">
    <property type="entry name" value="SMC_N"/>
    <property type="match status" value="1"/>
</dbReference>
<dbReference type="Proteomes" id="UP000503462">
    <property type="component" value="Chromosome 4"/>
</dbReference>
<proteinExistence type="inferred from homology"/>
<dbReference type="AlphaFoldDB" id="A0A6H0Y2M8"/>
<protein>
    <recommendedName>
        <fullName evidence="2">Structural maintenance of chromosomes protein 5</fullName>
    </recommendedName>
</protein>
<dbReference type="GO" id="GO:0030915">
    <property type="term" value="C:Smc5-Smc6 complex"/>
    <property type="evidence" value="ECO:0007669"/>
    <property type="project" value="TreeGrafter"/>
</dbReference>
<evidence type="ECO:0000256" key="2">
    <source>
        <dbReference type="ARBA" id="ARBA00018687"/>
    </source>
</evidence>
<sequence>MATPRSFDEAIGSDDADSELDNGSSRKRQRLSARSSTTPARWSEQPDNDSDGPVLPDDYRRSPRSGKAVHQPGSIVRVKLLNFVTYTSAEFHPGPNLNMVIGPNGTGKSTLVCAICLGLGWSTANLGRAKDISEFVKHGSQRATIEIELARDPEKHESNPVISTRITKDGSKVEFTINGRKSSKKEVLKLANSFSIQVDNLCQFLPQDRVVEFASLSPVQLLSQTQRAAAPEYMNQWHDELKALGKSAKEKQAEQQALVESLKRLQDRQRAQQADVDRIREHSNLQERLASLQKFKPFPLYTEKIQEFRAAKGQKQEAQRELTRLQRQLEPNLRAANEKERYLNEIKEVVISKQNLVKRVGGQTSTINKQYAKCETDIVAQHTQHENEKKTTKKIHDSINVIKTNIRKIESDMKNSPPVVDFAALNQEIRELQRQILGFDDKESELLDLKRDLKGQIQQREHSIGLKQKEREHMASQVGQQASKLGSVSNDTAKAWNWIQQNKQSFQGEVYGPPMITCTIKNKRCIAAVETVLGKQALLSFTTTNKADFKRINDQLSGVMNLNDVYVREKVKDLSSLQSPCSTEELLSYGLEGWVLDLLEGPEPVLAMLCDNAGIDSAGYTTRALDKRQFEGLKQAPIQTYVAAGELVQTTRRREYGAAGVSSRVSGLKPASFFTETPVNHDRDRQLRSNISELNDEIDTLKQEAQRAQTELDEIQHQRLQLSDAKNAKETAKNEQQRARTAFDALPTKLEAQQSNLVDSQRKIADFSGLEKAYHHEVDRLQVEKAQLALNLANTVEQFRQVHMDLLAAELMELEASSDLQQLQRRHAEEAALLTEREAQVASLISVAAALKEEATALQQTCRTIGQDVSESETEVFDEIKGMTSDQLELEIQSAEARLDLSTGGNRNVIREFEHREKQIASKQTQVEEIKTALETLATDIQNIREQWEPQLQEIIDRISTSFAENFSSINCAGEVGLYKDEDFEQWAIQIKVKFREQEPLSLLDSHRQSGGERAVSTIFYLMALQSLARAPFRVVDEINQGMDPRNERLVHSRLVSIACQSNREDGSGGSQYFLITPKLLSGLEYHPKMKVHCIASGEWMPKNHSSLDFQKLAERALAMRAAPA</sequence>
<evidence type="ECO:0000313" key="8">
    <source>
        <dbReference type="Proteomes" id="UP000503462"/>
    </source>
</evidence>
<dbReference type="PANTHER" id="PTHR45916:SF1">
    <property type="entry name" value="STRUCTURAL MAINTENANCE OF CHROMOSOMES PROTEIN 5"/>
    <property type="match status" value="1"/>
</dbReference>
<comment type="similarity">
    <text evidence="1">Belongs to the SMC family. SMC5 subfamily.</text>
</comment>
<reference evidence="7 8" key="1">
    <citation type="journal article" date="2016" name="Sci. Rep.">
        <title>Peltaster fructicola genome reveals evolution from an invasive phytopathogen to an ectophytic parasite.</title>
        <authorList>
            <person name="Xu C."/>
            <person name="Chen H."/>
            <person name="Gleason M.L."/>
            <person name="Xu J.R."/>
            <person name="Liu H."/>
            <person name="Zhang R."/>
            <person name="Sun G."/>
        </authorList>
    </citation>
    <scope>NUCLEOTIDE SEQUENCE [LARGE SCALE GENOMIC DNA]</scope>
    <source>
        <strain evidence="7 8">LNHT1506</strain>
    </source>
</reference>
<dbReference type="EMBL" id="CP051142">
    <property type="protein sequence ID" value="QIX01196.1"/>
    <property type="molecule type" value="Genomic_DNA"/>
</dbReference>
<keyword evidence="3 4" id="KW-0175">Coiled coil</keyword>
<name>A0A6H0Y2M8_9PEZI</name>
<feature type="domain" description="RecF/RecN/SMC N-terminal" evidence="6">
    <location>
        <begin position="75"/>
        <end position="1056"/>
    </location>
</feature>
<evidence type="ECO:0000313" key="7">
    <source>
        <dbReference type="EMBL" id="QIX01196.1"/>
    </source>
</evidence>
<evidence type="ECO:0000256" key="3">
    <source>
        <dbReference type="ARBA" id="ARBA00023054"/>
    </source>
</evidence>
<dbReference type="Gene3D" id="3.40.50.300">
    <property type="entry name" value="P-loop containing nucleotide triphosphate hydrolases"/>
    <property type="match status" value="2"/>
</dbReference>
<accession>A0A6H0Y2M8</accession>
<feature type="region of interest" description="Disordered" evidence="5">
    <location>
        <begin position="1"/>
        <end position="70"/>
    </location>
</feature>
<organism evidence="7 8">
    <name type="scientific">Peltaster fructicola</name>
    <dbReference type="NCBI Taxonomy" id="286661"/>
    <lineage>
        <taxon>Eukaryota</taxon>
        <taxon>Fungi</taxon>
        <taxon>Dikarya</taxon>
        <taxon>Ascomycota</taxon>
        <taxon>Pezizomycotina</taxon>
        <taxon>Dothideomycetes</taxon>
        <taxon>Dothideomycetes incertae sedis</taxon>
        <taxon>Peltaster</taxon>
    </lineage>
</organism>
<dbReference type="SUPFAM" id="SSF52540">
    <property type="entry name" value="P-loop containing nucleoside triphosphate hydrolases"/>
    <property type="match status" value="1"/>
</dbReference>
<evidence type="ECO:0000259" key="6">
    <source>
        <dbReference type="Pfam" id="PF02463"/>
    </source>
</evidence>
<feature type="compositionally biased region" description="Acidic residues" evidence="5">
    <location>
        <begin position="11"/>
        <end position="20"/>
    </location>
</feature>
<dbReference type="GO" id="GO:0000724">
    <property type="term" value="P:double-strand break repair via homologous recombination"/>
    <property type="evidence" value="ECO:0007669"/>
    <property type="project" value="TreeGrafter"/>
</dbReference>
<dbReference type="InterPro" id="IPR003395">
    <property type="entry name" value="RecF/RecN/SMC_N"/>
</dbReference>
<dbReference type="GO" id="GO:0005634">
    <property type="term" value="C:nucleus"/>
    <property type="evidence" value="ECO:0007669"/>
    <property type="project" value="TreeGrafter"/>
</dbReference>